<sequence>MSWPEGNPITSAPPANNVSAQNNHVKRSGLGRPQQDVQQDSVPHSCICLHSRPCCSGCCAWPDLDLLWPFDPFFPTPRGAGHSSTSVAPDIVSSATQMITEQLSPDTVLRSDSVFVDGSFSLWNENSIYLDQVEEALSWSSLSSRSISGNQCPCVNAQQQLPPTFFEQEFELKSLGPAGWKSSQSSEAYSPSLLMSLYNCTRTPNSVCECVRPNSTTHMRSDPISKLAIDRARLPKCKLRKRRFPCPLNPCQKVFGSRNDLERHLATRKHRRESGSDRVNKFRCTVSWCKRKSEGFMRKDHWARHMGKMHPDLAVGDGEGGDAE</sequence>
<keyword evidence="5" id="KW-1185">Reference proteome</keyword>
<organism evidence="4 5">
    <name type="scientific">Paraphaeosphaeria sporulosa</name>
    <dbReference type="NCBI Taxonomy" id="1460663"/>
    <lineage>
        <taxon>Eukaryota</taxon>
        <taxon>Fungi</taxon>
        <taxon>Dikarya</taxon>
        <taxon>Ascomycota</taxon>
        <taxon>Pezizomycotina</taxon>
        <taxon>Dothideomycetes</taxon>
        <taxon>Pleosporomycetidae</taxon>
        <taxon>Pleosporales</taxon>
        <taxon>Massarineae</taxon>
        <taxon>Didymosphaeriaceae</taxon>
        <taxon>Paraphaeosphaeria</taxon>
    </lineage>
</organism>
<dbReference type="GeneID" id="28771224"/>
<name>A0A177CB29_9PLEO</name>
<dbReference type="Gene3D" id="3.30.160.60">
    <property type="entry name" value="Classic Zinc Finger"/>
    <property type="match status" value="1"/>
</dbReference>
<evidence type="ECO:0000259" key="3">
    <source>
        <dbReference type="PROSITE" id="PS50157"/>
    </source>
</evidence>
<keyword evidence="1" id="KW-0863">Zinc-finger</keyword>
<dbReference type="PROSITE" id="PS50157">
    <property type="entry name" value="ZINC_FINGER_C2H2_2"/>
    <property type="match status" value="1"/>
</dbReference>
<dbReference type="OrthoDB" id="3799841at2759"/>
<feature type="domain" description="C2H2-type" evidence="3">
    <location>
        <begin position="244"/>
        <end position="275"/>
    </location>
</feature>
<evidence type="ECO:0000313" key="5">
    <source>
        <dbReference type="Proteomes" id="UP000077069"/>
    </source>
</evidence>
<evidence type="ECO:0000313" key="4">
    <source>
        <dbReference type="EMBL" id="OAG03900.1"/>
    </source>
</evidence>
<dbReference type="Proteomes" id="UP000077069">
    <property type="component" value="Unassembled WGS sequence"/>
</dbReference>
<accession>A0A177CB29</accession>
<feature type="compositionally biased region" description="Polar residues" evidence="2">
    <location>
        <begin position="8"/>
        <end position="23"/>
    </location>
</feature>
<dbReference type="AlphaFoldDB" id="A0A177CB29"/>
<dbReference type="InParanoid" id="A0A177CB29"/>
<evidence type="ECO:0000256" key="2">
    <source>
        <dbReference type="SAM" id="MobiDB-lite"/>
    </source>
</evidence>
<protein>
    <recommendedName>
        <fullName evidence="3">C2H2-type domain-containing protein</fullName>
    </recommendedName>
</protein>
<evidence type="ECO:0000256" key="1">
    <source>
        <dbReference type="PROSITE-ProRule" id="PRU00042"/>
    </source>
</evidence>
<keyword evidence="1" id="KW-0479">Metal-binding</keyword>
<feature type="region of interest" description="Disordered" evidence="2">
    <location>
        <begin position="1"/>
        <end position="36"/>
    </location>
</feature>
<dbReference type="GO" id="GO:0008270">
    <property type="term" value="F:zinc ion binding"/>
    <property type="evidence" value="ECO:0007669"/>
    <property type="project" value="UniProtKB-KW"/>
</dbReference>
<proteinExistence type="predicted"/>
<dbReference type="PROSITE" id="PS00028">
    <property type="entry name" value="ZINC_FINGER_C2H2_1"/>
    <property type="match status" value="1"/>
</dbReference>
<gene>
    <name evidence="4" type="ORF">CC84DRAFT_872467</name>
</gene>
<dbReference type="EMBL" id="KV441554">
    <property type="protein sequence ID" value="OAG03900.1"/>
    <property type="molecule type" value="Genomic_DNA"/>
</dbReference>
<dbReference type="RefSeq" id="XP_018034265.1">
    <property type="nucleotide sequence ID" value="XM_018187738.1"/>
</dbReference>
<keyword evidence="1" id="KW-0862">Zinc</keyword>
<reference evidence="4 5" key="1">
    <citation type="submission" date="2016-05" db="EMBL/GenBank/DDBJ databases">
        <title>Comparative analysis of secretome profiles of manganese(II)-oxidizing ascomycete fungi.</title>
        <authorList>
            <consortium name="DOE Joint Genome Institute"/>
            <person name="Zeiner C.A."/>
            <person name="Purvine S.O."/>
            <person name="Zink E.M."/>
            <person name="Wu S."/>
            <person name="Pasa-Tolic L."/>
            <person name="Chaput D.L."/>
            <person name="Haridas S."/>
            <person name="Grigoriev I.V."/>
            <person name="Santelli C.M."/>
            <person name="Hansel C.M."/>
        </authorList>
    </citation>
    <scope>NUCLEOTIDE SEQUENCE [LARGE SCALE GENOMIC DNA]</scope>
    <source>
        <strain evidence="4 5">AP3s5-JAC2a</strain>
    </source>
</reference>
<dbReference type="InterPro" id="IPR013087">
    <property type="entry name" value="Znf_C2H2_type"/>
</dbReference>
<dbReference type="SMART" id="SM00355">
    <property type="entry name" value="ZnF_C2H2"/>
    <property type="match status" value="2"/>
</dbReference>